<feature type="compositionally biased region" description="Acidic residues" evidence="1">
    <location>
        <begin position="18"/>
        <end position="31"/>
    </location>
</feature>
<evidence type="ECO:0000256" key="1">
    <source>
        <dbReference type="SAM" id="MobiDB-lite"/>
    </source>
</evidence>
<evidence type="ECO:0000313" key="2">
    <source>
        <dbReference type="EMBL" id="AHH21416.1"/>
    </source>
</evidence>
<dbReference type="Proteomes" id="UP000019150">
    <property type="component" value="Chromosome"/>
</dbReference>
<evidence type="ECO:0008006" key="4">
    <source>
        <dbReference type="Google" id="ProtNLM"/>
    </source>
</evidence>
<name>W5TW76_9NOCA</name>
<dbReference type="Pfam" id="PF14337">
    <property type="entry name" value="Abi_alpha"/>
    <property type="match status" value="1"/>
</dbReference>
<dbReference type="PATRIC" id="fig|1415166.3.peg.6826"/>
<dbReference type="AlphaFoldDB" id="W5TW76"/>
<keyword evidence="3" id="KW-1185">Reference proteome</keyword>
<dbReference type="eggNOG" id="COG5470">
    <property type="taxonomic scope" value="Bacteria"/>
</dbReference>
<proteinExistence type="predicted"/>
<gene>
    <name evidence="2" type="ORF">NONO_c66480</name>
</gene>
<dbReference type="HOGENOM" id="CLU_071812_1_0_11"/>
<dbReference type="EMBL" id="CP006850">
    <property type="protein sequence ID" value="AHH21416.1"/>
    <property type="molecule type" value="Genomic_DNA"/>
</dbReference>
<reference evidence="2 3" key="1">
    <citation type="journal article" date="2014" name="Appl. Environ. Microbiol.">
        <title>Insights into the Microbial Degradation of Rubber and Gutta-Percha by Analysis of the Complete Genome of Nocardia nova SH22a.</title>
        <authorList>
            <person name="Luo Q."/>
            <person name="Hiessl S."/>
            <person name="Poehlein A."/>
            <person name="Daniel R."/>
            <person name="Steinbuchel A."/>
        </authorList>
    </citation>
    <scope>NUCLEOTIDE SEQUENCE [LARGE SCALE GENOMIC DNA]</scope>
    <source>
        <strain evidence="2">SH22a</strain>
    </source>
</reference>
<dbReference type="STRING" id="1415166.NONO_c66480"/>
<sequence>MAVSGPGSAPENDGGAEFSDENETASGTEVEEAIDDAEYSTELVRRPSAAVVVADPGPVGPIRATTGVVRVALSAVTGVASWGLGTAVGVTATVVRGSMAGQPPQRVLSEAGDQVRDSVRRALGIDGARRGAPVTSEGPSLRERGAELLRRSADVHGEDADHPAFDRILAELAPDEARILRFLYLDGPQPALDIRTGRALSTGTQRIEVGMSLIGEAAALRYPERAVTYLTNLRRLGLITVDGDQLDNPARYQLLESQPEVRRLLKRGFGTKVNYRSIALLAFGTDFTCACLPVPPLGQVL</sequence>
<protein>
    <recommendedName>
        <fullName evidence="4">DUF4393 domain-containing protein</fullName>
    </recommendedName>
</protein>
<dbReference type="RefSeq" id="WP_038551094.1">
    <property type="nucleotide sequence ID" value="NZ_CP006850.1"/>
</dbReference>
<feature type="region of interest" description="Disordered" evidence="1">
    <location>
        <begin position="1"/>
        <end position="31"/>
    </location>
</feature>
<dbReference type="InterPro" id="IPR025506">
    <property type="entry name" value="Abi_alpha"/>
</dbReference>
<dbReference type="Gene3D" id="3.30.110.190">
    <property type="match status" value="1"/>
</dbReference>
<organism evidence="2 3">
    <name type="scientific">Nocardia nova SH22a</name>
    <dbReference type="NCBI Taxonomy" id="1415166"/>
    <lineage>
        <taxon>Bacteria</taxon>
        <taxon>Bacillati</taxon>
        <taxon>Actinomycetota</taxon>
        <taxon>Actinomycetes</taxon>
        <taxon>Mycobacteriales</taxon>
        <taxon>Nocardiaceae</taxon>
        <taxon>Nocardia</taxon>
    </lineage>
</organism>
<accession>W5TW76</accession>
<evidence type="ECO:0000313" key="3">
    <source>
        <dbReference type="Proteomes" id="UP000019150"/>
    </source>
</evidence>
<dbReference type="KEGG" id="nno:NONO_c66480"/>